<dbReference type="RefSeq" id="WP_310927474.1">
    <property type="nucleotide sequence ID" value="NZ_JAMQOQ010000001.1"/>
</dbReference>
<name>A0ABU2FYR6_9EURY</name>
<sequence length="71" mass="7994">MSYQSRLGTTTLDSLRERYNETRMRCTACGYLDADGEWTAATTGGEISYEHVCPSCDHVDEVVIKRQTGKE</sequence>
<evidence type="ECO:0008006" key="3">
    <source>
        <dbReference type="Google" id="ProtNLM"/>
    </source>
</evidence>
<dbReference type="EMBL" id="JAMQOQ010000001">
    <property type="protein sequence ID" value="MDS0293665.1"/>
    <property type="molecule type" value="Genomic_DNA"/>
</dbReference>
<proteinExistence type="predicted"/>
<comment type="caution">
    <text evidence="1">The sequence shown here is derived from an EMBL/GenBank/DDBJ whole genome shotgun (WGS) entry which is preliminary data.</text>
</comment>
<dbReference type="InterPro" id="IPR049696">
    <property type="entry name" value="HVO_0649-like"/>
</dbReference>
<keyword evidence="2" id="KW-1185">Reference proteome</keyword>
<organism evidence="1 2">
    <name type="scientific">Halogeometricum luteum</name>
    <dbReference type="NCBI Taxonomy" id="2950537"/>
    <lineage>
        <taxon>Archaea</taxon>
        <taxon>Methanobacteriati</taxon>
        <taxon>Methanobacteriota</taxon>
        <taxon>Stenosarchaea group</taxon>
        <taxon>Halobacteria</taxon>
        <taxon>Halobacteriales</taxon>
        <taxon>Haloferacaceae</taxon>
        <taxon>Halogeometricum</taxon>
    </lineage>
</organism>
<accession>A0ABU2FYR6</accession>
<evidence type="ECO:0000313" key="2">
    <source>
        <dbReference type="Proteomes" id="UP001254813"/>
    </source>
</evidence>
<evidence type="ECO:0000313" key="1">
    <source>
        <dbReference type="EMBL" id="MDS0293665.1"/>
    </source>
</evidence>
<gene>
    <name evidence="1" type="ORF">NDI79_05690</name>
</gene>
<protein>
    <recommendedName>
        <fullName evidence="3">Small CPxCG-related zinc finger protein</fullName>
    </recommendedName>
</protein>
<dbReference type="NCBIfam" id="NF041911">
    <property type="entry name" value="HVO_0649"/>
    <property type="match status" value="1"/>
</dbReference>
<dbReference type="Proteomes" id="UP001254813">
    <property type="component" value="Unassembled WGS sequence"/>
</dbReference>
<reference evidence="1 2" key="1">
    <citation type="submission" date="2022-06" db="EMBL/GenBank/DDBJ databases">
        <title>Halogeometricum sp. a new haloarchaeum isolate from saline soil.</title>
        <authorList>
            <person name="Strakova D."/>
            <person name="Galisteo C."/>
            <person name="Sanchez-Porro C."/>
            <person name="Ventosa A."/>
        </authorList>
    </citation>
    <scope>NUCLEOTIDE SEQUENCE [LARGE SCALE GENOMIC DNA]</scope>
    <source>
        <strain evidence="2">S3BR25-2</strain>
    </source>
</reference>